<sequence>STPHMGIINCDDQPILCNAWSANVGNIWAFEMLPEPAAIDIYKKRLNLTTVTTDDIVKLNEPGNKVEFTLLDSWFHPFNGKASELGLSVPFGYLLWAFNLLPNWMFMLIVSFASRSMMGNRMQQQQNRQPAAAPGGAPAAAQRK</sequence>
<evidence type="ECO:0000313" key="3">
    <source>
        <dbReference type="EMBL" id="RFU72078.1"/>
    </source>
</evidence>
<gene>
    <name evidence="3" type="ORF">TARUN_10181</name>
</gene>
<name>A0A395N7I1_TRIAR</name>
<evidence type="ECO:0000256" key="2">
    <source>
        <dbReference type="SAM" id="Phobius"/>
    </source>
</evidence>
<dbReference type="OrthoDB" id="1733656at2759"/>
<organism evidence="3 4">
    <name type="scientific">Trichoderma arundinaceum</name>
    <dbReference type="NCBI Taxonomy" id="490622"/>
    <lineage>
        <taxon>Eukaryota</taxon>
        <taxon>Fungi</taxon>
        <taxon>Dikarya</taxon>
        <taxon>Ascomycota</taxon>
        <taxon>Pezizomycotina</taxon>
        <taxon>Sordariomycetes</taxon>
        <taxon>Hypocreomycetidae</taxon>
        <taxon>Hypocreales</taxon>
        <taxon>Hypocreaceae</taxon>
        <taxon>Trichoderma</taxon>
    </lineage>
</organism>
<dbReference type="AlphaFoldDB" id="A0A395N7I1"/>
<dbReference type="STRING" id="490622.A0A395N7I1"/>
<keyword evidence="4" id="KW-1185">Reference proteome</keyword>
<dbReference type="EMBL" id="PXOA01000996">
    <property type="protein sequence ID" value="RFU72078.1"/>
    <property type="molecule type" value="Genomic_DNA"/>
</dbReference>
<protein>
    <submittedName>
        <fullName evidence="3">Uncharacterized protein</fullName>
    </submittedName>
</protein>
<feature type="non-terminal residue" evidence="3">
    <location>
        <position position="1"/>
    </location>
</feature>
<evidence type="ECO:0000256" key="1">
    <source>
        <dbReference type="SAM" id="MobiDB-lite"/>
    </source>
</evidence>
<dbReference type="Proteomes" id="UP000266272">
    <property type="component" value="Unassembled WGS sequence"/>
</dbReference>
<evidence type="ECO:0000313" key="4">
    <source>
        <dbReference type="Proteomes" id="UP000266272"/>
    </source>
</evidence>
<keyword evidence="2" id="KW-0812">Transmembrane</keyword>
<keyword evidence="2" id="KW-0472">Membrane</keyword>
<accession>A0A395N7I1</accession>
<comment type="caution">
    <text evidence="3">The sequence shown here is derived from an EMBL/GenBank/DDBJ whole genome shotgun (WGS) entry which is preliminary data.</text>
</comment>
<feature type="transmembrane region" description="Helical" evidence="2">
    <location>
        <begin position="93"/>
        <end position="113"/>
    </location>
</feature>
<proteinExistence type="predicted"/>
<reference evidence="3 4" key="1">
    <citation type="journal article" date="2018" name="PLoS Pathog.">
        <title>Evolution of structural diversity of trichothecenes, a family of toxins produced by plant pathogenic and entomopathogenic fungi.</title>
        <authorList>
            <person name="Proctor R.H."/>
            <person name="McCormick S.P."/>
            <person name="Kim H.S."/>
            <person name="Cardoza R.E."/>
            <person name="Stanley A.M."/>
            <person name="Lindo L."/>
            <person name="Kelly A."/>
            <person name="Brown D.W."/>
            <person name="Lee T."/>
            <person name="Vaughan M.M."/>
            <person name="Alexander N.J."/>
            <person name="Busman M."/>
            <person name="Gutierrez S."/>
        </authorList>
    </citation>
    <scope>NUCLEOTIDE SEQUENCE [LARGE SCALE GENOMIC DNA]</scope>
    <source>
        <strain evidence="3 4">IBT 40837</strain>
    </source>
</reference>
<feature type="region of interest" description="Disordered" evidence="1">
    <location>
        <begin position="121"/>
        <end position="144"/>
    </location>
</feature>
<keyword evidence="2" id="KW-1133">Transmembrane helix</keyword>